<evidence type="ECO:0000313" key="2">
    <source>
        <dbReference type="EMBL" id="KXG87670.1"/>
    </source>
</evidence>
<dbReference type="EMBL" id="LNUW01000004">
    <property type="protein sequence ID" value="KXG87670.1"/>
    <property type="molecule type" value="Genomic_DNA"/>
</dbReference>
<dbReference type="AlphaFoldDB" id="A0A135P8C4"/>
<dbReference type="Proteomes" id="UP000070498">
    <property type="component" value="Unassembled WGS sequence"/>
</dbReference>
<feature type="domain" description="Aminoglycoside phosphotransferase" evidence="1">
    <location>
        <begin position="28"/>
        <end position="269"/>
    </location>
</feature>
<name>A0A135P8C4_9HYPH</name>
<proteinExistence type="predicted"/>
<dbReference type="RefSeq" id="WP_067652748.1">
    <property type="nucleotide sequence ID" value="NZ_KQ961034.1"/>
</dbReference>
<dbReference type="STRING" id="2052828.ATO67_18725"/>
<protein>
    <recommendedName>
        <fullName evidence="1">Aminoglycoside phosphotransferase domain-containing protein</fullName>
    </recommendedName>
</protein>
<evidence type="ECO:0000259" key="1">
    <source>
        <dbReference type="Pfam" id="PF01636"/>
    </source>
</evidence>
<organism evidence="2 3">
    <name type="scientific">Agrobacterium bohemicum</name>
    <dbReference type="NCBI Taxonomy" id="2052828"/>
    <lineage>
        <taxon>Bacteria</taxon>
        <taxon>Pseudomonadati</taxon>
        <taxon>Pseudomonadota</taxon>
        <taxon>Alphaproteobacteria</taxon>
        <taxon>Hyphomicrobiales</taxon>
        <taxon>Rhizobiaceae</taxon>
        <taxon>Rhizobium/Agrobacterium group</taxon>
        <taxon>Agrobacterium</taxon>
    </lineage>
</organism>
<comment type="caution">
    <text evidence="2">The sequence shown here is derived from an EMBL/GenBank/DDBJ whole genome shotgun (WGS) entry which is preliminary data.</text>
</comment>
<sequence>MYLTSGTLVPYLIDRSVLSAADLLADDITILEAGRRNRNFKVFRKDGSGVFVKQIPLMAVETTQSVQREATLYALAEKDAAAAGLKTLMPRLRHYDGNRHLLAVELVPHSQSLTFYQMQAASIRGAVEDIAAQLGTLLATCHAQSPDILKEPSRQGTFPAQPPWILNFSEFGEAMIPNMSGGARGVLATLRQEPELKAHLMCLQAEWRRTCLIHGDLKWENFLVSQKPNGDGRATVQLIDWELADLGDAAWDVACVLASFIQPVIVGRYSAQGQAMGPATADETARAQACCKAFWRAYTAAFSMTREQQALAKERCARFAAARLVLTAYEIAQSTPEISASALLAIRAAASIFNDPRSAIDQLFALDEIGA</sequence>
<keyword evidence="3" id="KW-1185">Reference proteome</keyword>
<dbReference type="OrthoDB" id="3806873at2"/>
<gene>
    <name evidence="2" type="ORF">ATO67_18725</name>
</gene>
<evidence type="ECO:0000313" key="3">
    <source>
        <dbReference type="Proteomes" id="UP000070498"/>
    </source>
</evidence>
<accession>A0A135P8C4</accession>
<dbReference type="InterPro" id="IPR011009">
    <property type="entry name" value="Kinase-like_dom_sf"/>
</dbReference>
<dbReference type="Gene3D" id="3.90.1200.10">
    <property type="match status" value="1"/>
</dbReference>
<dbReference type="SUPFAM" id="SSF56112">
    <property type="entry name" value="Protein kinase-like (PK-like)"/>
    <property type="match status" value="1"/>
</dbReference>
<dbReference type="Pfam" id="PF01636">
    <property type="entry name" value="APH"/>
    <property type="match status" value="1"/>
</dbReference>
<dbReference type="InterPro" id="IPR002575">
    <property type="entry name" value="Aminoglycoside_PTrfase"/>
</dbReference>
<reference evidence="2 3" key="1">
    <citation type="submission" date="2015-11" db="EMBL/GenBank/DDBJ databases">
        <title>Draft genome sequence of Agrobacterium sp. R89-1.</title>
        <authorList>
            <person name="Zahradnik J."/>
            <person name="Kyslikova E."/>
            <person name="Palyzova A."/>
            <person name="Kyslik P."/>
        </authorList>
    </citation>
    <scope>NUCLEOTIDE SEQUENCE [LARGE SCALE GENOMIC DNA]</scope>
    <source>
        <strain evidence="2 3">R89-1</strain>
    </source>
</reference>